<comment type="caution">
    <text evidence="2">The sequence shown here is derived from an EMBL/GenBank/DDBJ whole genome shotgun (WGS) entry which is preliminary data.</text>
</comment>
<evidence type="ECO:0000256" key="1">
    <source>
        <dbReference type="ARBA" id="ARBA00006484"/>
    </source>
</evidence>
<evidence type="ECO:0000313" key="3">
    <source>
        <dbReference type="Proteomes" id="UP000522081"/>
    </source>
</evidence>
<dbReference type="FunFam" id="3.40.50.720:FF:000084">
    <property type="entry name" value="Short-chain dehydrogenase reductase"/>
    <property type="match status" value="1"/>
</dbReference>
<dbReference type="Proteomes" id="UP000522081">
    <property type="component" value="Unassembled WGS sequence"/>
</dbReference>
<dbReference type="PANTHER" id="PTHR42760:SF135">
    <property type="entry name" value="BLL7886 PROTEIN"/>
    <property type="match status" value="1"/>
</dbReference>
<dbReference type="SUPFAM" id="SSF51735">
    <property type="entry name" value="NAD(P)-binding Rossmann-fold domains"/>
    <property type="match status" value="1"/>
</dbReference>
<dbReference type="InterPro" id="IPR002347">
    <property type="entry name" value="SDR_fam"/>
</dbReference>
<accession>A0A7Y9XT55</accession>
<dbReference type="GO" id="GO:0016616">
    <property type="term" value="F:oxidoreductase activity, acting on the CH-OH group of donors, NAD or NADP as acceptor"/>
    <property type="evidence" value="ECO:0007669"/>
    <property type="project" value="TreeGrafter"/>
</dbReference>
<dbReference type="Pfam" id="PF13561">
    <property type="entry name" value="adh_short_C2"/>
    <property type="match status" value="1"/>
</dbReference>
<comment type="similarity">
    <text evidence="1">Belongs to the short-chain dehydrogenases/reductases (SDR) family.</text>
</comment>
<gene>
    <name evidence="2" type="ORF">FHS75_000307</name>
</gene>
<organism evidence="2 3">
    <name type="scientific">Novosphingobium marinum</name>
    <dbReference type="NCBI Taxonomy" id="1514948"/>
    <lineage>
        <taxon>Bacteria</taxon>
        <taxon>Pseudomonadati</taxon>
        <taxon>Pseudomonadota</taxon>
        <taxon>Alphaproteobacteria</taxon>
        <taxon>Sphingomonadales</taxon>
        <taxon>Sphingomonadaceae</taxon>
        <taxon>Novosphingobium</taxon>
    </lineage>
</organism>
<dbReference type="EMBL" id="JACBZF010000001">
    <property type="protein sequence ID" value="NYH94002.1"/>
    <property type="molecule type" value="Genomic_DNA"/>
</dbReference>
<dbReference type="RefSeq" id="WP_179405960.1">
    <property type="nucleotide sequence ID" value="NZ_BMGF01000001.1"/>
</dbReference>
<keyword evidence="3" id="KW-1185">Reference proteome</keyword>
<reference evidence="2 3" key="1">
    <citation type="submission" date="2020-07" db="EMBL/GenBank/DDBJ databases">
        <title>Genomic Encyclopedia of Type Strains, Phase IV (KMG-IV): sequencing the most valuable type-strain genomes for metagenomic binning, comparative biology and taxonomic classification.</title>
        <authorList>
            <person name="Goeker M."/>
        </authorList>
    </citation>
    <scope>NUCLEOTIDE SEQUENCE [LARGE SCALE GENOMIC DNA]</scope>
    <source>
        <strain evidence="2 3">DSM 29043</strain>
    </source>
</reference>
<dbReference type="Gene3D" id="3.40.50.720">
    <property type="entry name" value="NAD(P)-binding Rossmann-like Domain"/>
    <property type="match status" value="1"/>
</dbReference>
<proteinExistence type="inferred from homology"/>
<dbReference type="CDD" id="cd05233">
    <property type="entry name" value="SDR_c"/>
    <property type="match status" value="1"/>
</dbReference>
<dbReference type="PANTHER" id="PTHR42760">
    <property type="entry name" value="SHORT-CHAIN DEHYDROGENASES/REDUCTASES FAMILY MEMBER"/>
    <property type="match status" value="1"/>
</dbReference>
<dbReference type="InterPro" id="IPR036291">
    <property type="entry name" value="NAD(P)-bd_dom_sf"/>
</dbReference>
<name>A0A7Y9XT55_9SPHN</name>
<dbReference type="GO" id="GO:0030497">
    <property type="term" value="P:fatty acid elongation"/>
    <property type="evidence" value="ECO:0007669"/>
    <property type="project" value="TreeGrafter"/>
</dbReference>
<evidence type="ECO:0000313" key="2">
    <source>
        <dbReference type="EMBL" id="NYH94002.1"/>
    </source>
</evidence>
<dbReference type="AlphaFoldDB" id="A0A7Y9XT55"/>
<dbReference type="PRINTS" id="PR00081">
    <property type="entry name" value="GDHRDH"/>
</dbReference>
<protein>
    <submittedName>
        <fullName evidence="2">NAD(P)-dependent dehydrogenase (Short-subunit alcohol dehydrogenase family)</fullName>
    </submittedName>
</protein>
<sequence>MAELMGKVAVVVGCSAPGGTGWAIAQRLAKEGATVVAAARSREKLEVLAEEIGGTAVTCDVAAEDDVVALASAVRDRYGAVDIAVNAAGLPVQTSIDDATLGDVQSALDVNYIGNVFFIREMGRIMNDHGSIVLISSSSAQQPVHDFFPYACAKAAMDCLVMYAATEYGKRGIRVNSVLPGPIRSDMASELWAVPGMEEVFAREVPLGRIGEPADYADVVLWLSGPAFVTGLNIPVSGGNQMTRAPRIDEMPMPE</sequence>